<proteinExistence type="predicted"/>
<evidence type="ECO:0000313" key="2">
    <source>
        <dbReference type="Proteomes" id="UP000276407"/>
    </source>
</evidence>
<gene>
    <name evidence="1" type="ORF">EFP84_18060</name>
</gene>
<dbReference type="EMBL" id="CP033614">
    <property type="protein sequence ID" value="AYV57228.1"/>
    <property type="molecule type" value="Genomic_DNA"/>
</dbReference>
<protein>
    <submittedName>
        <fullName evidence="1">Uncharacterized protein</fullName>
    </submittedName>
</protein>
<sequence length="625" mass="73160">MYKSLFIQTSEQGFGSEQVNGEVWYWNRYKTQANENSIPEYLEDNADRLRLKYLSFIYDLSERSFNGKSIKEHLDLGEGFSFWWMTFLAEKSPFKSPRLYDCLRVLALEEIINKKKPIAVTLESSDKQLIDSIRKLCQNLRINFFRKKSKPKKFNVSLRTFYDILPSPIQGLISLRHLLKKWPLRNLKSPNWFSGDKSIFFCSYFFNLDNQSCEEGNFYSRQWEKLPNHLYEKGIKSNWIHHLLFSSVIPNAKKGMRWVGKFNENTNTGMHVFLEKYLSWKIVIEVLKNWFKLLFISWKLNDIPSAFFPNQSQVWLWPLLKSDWRTSINGSAAMNNLLWIELFDRALSELPHQKIGVYLWENQGWEMALLRAWRRYGHGRIIGVPHATVVYWHLNNFDDLRTLSSEVKFKKLLPDQLAVNGPQAFDAFRKIGYPEKYLSQVEALRFQYLDDLPVDQNENKIESSHAVSFPKVLILGDFTLSRTLKMLRCFADAIELNQDSISMTLKPHPVCEIISEDFPNLEFDIIKEPLPEIIHRFDFAFVSNTSSAGLDALLGGLTVAIYVDGADFNHSPLRGVKGVDFVRNSSDLLNSMKTWSKSKKSVSKEDFFWFDQDLSRWDRLLIKAD</sequence>
<dbReference type="NCBIfam" id="TIGR04326">
    <property type="entry name" value="O_ant_LIC13510"/>
    <property type="match status" value="1"/>
</dbReference>
<dbReference type="Proteomes" id="UP000276407">
    <property type="component" value="Chromosome 1"/>
</dbReference>
<dbReference type="RefSeq" id="WP_123180210.1">
    <property type="nucleotide sequence ID" value="NZ_CP033614.1"/>
</dbReference>
<reference evidence="1 2" key="1">
    <citation type="submission" date="2018-11" db="EMBL/GenBank/DDBJ databases">
        <title>Complete genome sequence of Leptospira kmetyi isolate LS 001/16 from soil sample associated with a leptospirosis patient in Kelantan.</title>
        <authorList>
            <person name="Muhammad Yusoff F."/>
            <person name="Muhammad Yusoff S."/>
            <person name="Ahmad M.N."/>
            <person name="Yusof N.Y."/>
            <person name="Aziah I."/>
        </authorList>
    </citation>
    <scope>NUCLEOTIDE SEQUENCE [LARGE SCALE GENOMIC DNA]</scope>
    <source>
        <strain evidence="1 2">LS 001/16</strain>
    </source>
</reference>
<name>A0AAD0URG6_9LEPT</name>
<dbReference type="KEGG" id="lkm:EFP84_18060"/>
<dbReference type="AlphaFoldDB" id="A0AAD0URG6"/>
<dbReference type="InterPro" id="IPR027613">
    <property type="entry name" value="O_ant_LIC13510"/>
</dbReference>
<organism evidence="1 2">
    <name type="scientific">Leptospira kmetyi</name>
    <dbReference type="NCBI Taxonomy" id="408139"/>
    <lineage>
        <taxon>Bacteria</taxon>
        <taxon>Pseudomonadati</taxon>
        <taxon>Spirochaetota</taxon>
        <taxon>Spirochaetia</taxon>
        <taxon>Leptospirales</taxon>
        <taxon>Leptospiraceae</taxon>
        <taxon>Leptospira</taxon>
    </lineage>
</organism>
<evidence type="ECO:0000313" key="1">
    <source>
        <dbReference type="EMBL" id="AYV57228.1"/>
    </source>
</evidence>
<accession>A0AAD0URG6</accession>